<dbReference type="NCBIfam" id="TIGR00229">
    <property type="entry name" value="sensory_box"/>
    <property type="match status" value="2"/>
</dbReference>
<dbReference type="SMART" id="SM00091">
    <property type="entry name" value="PAS"/>
    <property type="match status" value="2"/>
</dbReference>
<dbReference type="Pfam" id="PF00989">
    <property type="entry name" value="PAS"/>
    <property type="match status" value="1"/>
</dbReference>
<dbReference type="SUPFAM" id="SSF55785">
    <property type="entry name" value="PYP-like sensor domain (PAS domain)"/>
    <property type="match status" value="2"/>
</dbReference>
<name>A0ABS6Z171_9ACTN</name>
<dbReference type="InterPro" id="IPR013656">
    <property type="entry name" value="PAS_4"/>
</dbReference>
<dbReference type="SUPFAM" id="SSF81606">
    <property type="entry name" value="PP2C-like"/>
    <property type="match status" value="1"/>
</dbReference>
<evidence type="ECO:0000259" key="2">
    <source>
        <dbReference type="PROSITE" id="PS50112"/>
    </source>
</evidence>
<dbReference type="InterPro" id="IPR036457">
    <property type="entry name" value="PPM-type-like_dom_sf"/>
</dbReference>
<dbReference type="InterPro" id="IPR001932">
    <property type="entry name" value="PPM-type_phosphatase-like_dom"/>
</dbReference>
<dbReference type="InterPro" id="IPR003018">
    <property type="entry name" value="GAF"/>
</dbReference>
<keyword evidence="1" id="KW-0378">Hydrolase</keyword>
<dbReference type="Pfam" id="PF01590">
    <property type="entry name" value="GAF"/>
    <property type="match status" value="1"/>
</dbReference>
<gene>
    <name evidence="3" type="ORF">GPJ59_03575</name>
</gene>
<dbReference type="PANTHER" id="PTHR43156:SF2">
    <property type="entry name" value="STAGE II SPORULATION PROTEIN E"/>
    <property type="match status" value="1"/>
</dbReference>
<dbReference type="Gene3D" id="3.60.40.10">
    <property type="entry name" value="PPM-type phosphatase domain"/>
    <property type="match status" value="1"/>
</dbReference>
<feature type="domain" description="PAS" evidence="2">
    <location>
        <begin position="22"/>
        <end position="67"/>
    </location>
</feature>
<dbReference type="PANTHER" id="PTHR43156">
    <property type="entry name" value="STAGE II SPORULATION PROTEIN E-RELATED"/>
    <property type="match status" value="1"/>
</dbReference>
<comment type="caution">
    <text evidence="3">The sequence shown here is derived from an EMBL/GenBank/DDBJ whole genome shotgun (WGS) entry which is preliminary data.</text>
</comment>
<dbReference type="Pfam" id="PF07228">
    <property type="entry name" value="SpoIIE"/>
    <property type="match status" value="1"/>
</dbReference>
<dbReference type="EMBL" id="WTFF01000011">
    <property type="protein sequence ID" value="MBW5480993.1"/>
    <property type="molecule type" value="Genomic_DNA"/>
</dbReference>
<dbReference type="SMART" id="SM00331">
    <property type="entry name" value="PP2C_SIG"/>
    <property type="match status" value="1"/>
</dbReference>
<organism evidence="3 4">
    <name type="scientific">Streptomyces bambusae</name>
    <dbReference type="NCBI Taxonomy" id="1550616"/>
    <lineage>
        <taxon>Bacteria</taxon>
        <taxon>Bacillati</taxon>
        <taxon>Actinomycetota</taxon>
        <taxon>Actinomycetes</taxon>
        <taxon>Kitasatosporales</taxon>
        <taxon>Streptomycetaceae</taxon>
        <taxon>Streptomyces</taxon>
    </lineage>
</organism>
<proteinExistence type="predicted"/>
<dbReference type="SUPFAM" id="SSF55781">
    <property type="entry name" value="GAF domain-like"/>
    <property type="match status" value="1"/>
</dbReference>
<dbReference type="RefSeq" id="WP_219664872.1">
    <property type="nucleotide sequence ID" value="NZ_WTFF01000011.1"/>
</dbReference>
<evidence type="ECO:0000313" key="3">
    <source>
        <dbReference type="EMBL" id="MBW5480993.1"/>
    </source>
</evidence>
<dbReference type="Proteomes" id="UP000812013">
    <property type="component" value="Unassembled WGS sequence"/>
</dbReference>
<dbReference type="PROSITE" id="PS50112">
    <property type="entry name" value="PAS"/>
    <property type="match status" value="2"/>
</dbReference>
<keyword evidence="4" id="KW-1185">Reference proteome</keyword>
<dbReference type="InterPro" id="IPR000014">
    <property type="entry name" value="PAS"/>
</dbReference>
<accession>A0ABS6Z171</accession>
<dbReference type="InterPro" id="IPR052016">
    <property type="entry name" value="Bact_Sigma-Reg"/>
</dbReference>
<reference evidence="3 4" key="1">
    <citation type="submission" date="2019-12" db="EMBL/GenBank/DDBJ databases">
        <title>Genome sequence of Streptomyces bambusae.</title>
        <authorList>
            <person name="Bansal K."/>
            <person name="Choksket S."/>
            <person name="Korpole S."/>
            <person name="Patil P.B."/>
        </authorList>
    </citation>
    <scope>NUCLEOTIDE SEQUENCE [LARGE SCALE GENOMIC DNA]</scope>
    <source>
        <strain evidence="3 4">SK60</strain>
    </source>
</reference>
<dbReference type="InterPro" id="IPR013767">
    <property type="entry name" value="PAS_fold"/>
</dbReference>
<dbReference type="Gene3D" id="3.30.450.40">
    <property type="match status" value="1"/>
</dbReference>
<dbReference type="InterPro" id="IPR029016">
    <property type="entry name" value="GAF-like_dom_sf"/>
</dbReference>
<evidence type="ECO:0000256" key="1">
    <source>
        <dbReference type="ARBA" id="ARBA00022801"/>
    </source>
</evidence>
<feature type="domain" description="PAS" evidence="2">
    <location>
        <begin position="136"/>
        <end position="206"/>
    </location>
</feature>
<dbReference type="Gene3D" id="3.30.450.20">
    <property type="entry name" value="PAS domain"/>
    <property type="match status" value="2"/>
</dbReference>
<dbReference type="CDD" id="cd00130">
    <property type="entry name" value="PAS"/>
    <property type="match status" value="2"/>
</dbReference>
<dbReference type="InterPro" id="IPR035965">
    <property type="entry name" value="PAS-like_dom_sf"/>
</dbReference>
<evidence type="ECO:0000313" key="4">
    <source>
        <dbReference type="Proteomes" id="UP000812013"/>
    </source>
</evidence>
<sequence>MQQAPFDDEVTGGAARDAGGWLGSLPVAVVATSADGRIVRWEQAAHDLLGYSPPEVLGRHIADLLHPGVDRSLGRSLWEAAVAGRGVMGTVTAWHSAGRPMELEIWACPVPARQRGGTTVLVFAAEAGAAQRIRGSSAVWDGLFSRSPVGIAVLDTQLRFLRVNPALEAMNGLPQAAHVGRRLVEILPDVNAAEMESAMRRVLASGEPVRDAHRHGRTPADPDHDHVWSGSYVRLEDGDGRPLGIAATLIDITAQEEARLEAEAGRRHLALVNEANSKIGTTLDLERTAQELADVAVPDLADAVTVDVLEALSTDGEPGPGLMGGAALRRLGKAPLTGSPVTAVLAPLGRTMTFPTHAPYTQVLTDRQPFVIAELDEAAVAPAARHSSAPAEVLRLGVHSFLMTPLLARGVVLGVATFYRTRPVGPFTGDEVALAGELAARAAVCVDNARLYHREHDTAAVLQRSMLPQHISPPPGIEVAHRYLPASDVNEVGGDWYDVTPLDDGRAALVIGDVMGHGTAAAAVMGRLSASVRALARLDLAPEDLLLQLEAALADLAEPMLATFLYVVVDPATGRCRITRAGHPPPVAVTPDGTVRLLDVPPGLPLGVGGSRFTTTDVTLPPGSLLVLYTDGLVEARGSDIDERLAELTHLLAQPVPSLPALCDTLISHLVPTSADDDIALLIARITGTGP</sequence>
<dbReference type="Pfam" id="PF08448">
    <property type="entry name" value="PAS_4"/>
    <property type="match status" value="1"/>
</dbReference>
<protein>
    <submittedName>
        <fullName evidence="3">SpoIIE family protein phosphatase</fullName>
    </submittedName>
</protein>
<dbReference type="SMART" id="SM00065">
    <property type="entry name" value="GAF"/>
    <property type="match status" value="1"/>
</dbReference>